<dbReference type="AlphaFoldDB" id="A0A242K252"/>
<organism evidence="2">
    <name type="scientific">Candidatus Enterococcus clewellii</name>
    <dbReference type="NCBI Taxonomy" id="1834193"/>
    <lineage>
        <taxon>Bacteria</taxon>
        <taxon>Bacillati</taxon>
        <taxon>Bacillota</taxon>
        <taxon>Bacilli</taxon>
        <taxon>Lactobacillales</taxon>
        <taxon>Enterococcaceae</taxon>
        <taxon>Enterococcus</taxon>
    </lineage>
</organism>
<keyword evidence="4" id="KW-1185">Reference proteome</keyword>
<reference evidence="3" key="2">
    <citation type="submission" date="2017-05" db="EMBL/GenBank/DDBJ databases">
        <authorList>
            <consortium name="The Broad Institute Genomics Platform"/>
            <consortium name="The Broad Institute Genomic Center for Infectious Diseases"/>
            <person name="Earl A."/>
            <person name="Manson A."/>
            <person name="Schwartman J."/>
            <person name="Gilmore M."/>
            <person name="Abouelleil A."/>
            <person name="Cao P."/>
            <person name="Chapman S."/>
            <person name="Cusick C."/>
            <person name="Shea T."/>
            <person name="Young S."/>
            <person name="Neafsey D."/>
            <person name="Nusbaum C."/>
            <person name="Birren B."/>
        </authorList>
    </citation>
    <scope>NUCLEOTIDE SEQUENCE</scope>
    <source>
        <strain evidence="3">9E7_DIV0242</strain>
    </source>
</reference>
<proteinExistence type="predicted"/>
<dbReference type="OrthoDB" id="2194443at2"/>
<evidence type="ECO:0000256" key="1">
    <source>
        <dbReference type="SAM" id="Phobius"/>
    </source>
</evidence>
<gene>
    <name evidence="3" type="ORF">A5888_003448</name>
    <name evidence="2" type="ORF">A5888_003742</name>
</gene>
<dbReference type="Proteomes" id="UP000195141">
    <property type="component" value="Chromosome"/>
</dbReference>
<sequence>MKKGIILTMSIQQNNTIQYTLRDENYLPRLRNYLLLEYSEFTWEKKAFFELTEETIQEYQAIAVTALTKKFLKQLQEWQPTIQLIDVPSEQFAKSMAPPGFVFNMSTGYVLAEAPAIAVKDMPINDDRPPYTYEDLRKLMRKYPTIYWEVISLDELKKKLEAKTINTTVALTPAAAAYRKLLTSTYPTVPVVDARAEESPYQSTLRDEQWMIAITSVTTLLLILLALF</sequence>
<keyword evidence="1" id="KW-0812">Transmembrane</keyword>
<dbReference type="EMBL" id="NGMM01000007">
    <property type="protein sequence ID" value="OTP11643.1"/>
    <property type="molecule type" value="Genomic_DNA"/>
</dbReference>
<evidence type="ECO:0000313" key="4">
    <source>
        <dbReference type="Proteomes" id="UP000195141"/>
    </source>
</evidence>
<evidence type="ECO:0000313" key="2">
    <source>
        <dbReference type="EMBL" id="OTP11643.1"/>
    </source>
</evidence>
<protein>
    <submittedName>
        <fullName evidence="2">Uncharacterized protein</fullName>
    </submittedName>
</protein>
<dbReference type="EMBL" id="CP147247">
    <property type="protein sequence ID" value="WYJ91680.1"/>
    <property type="molecule type" value="Genomic_DNA"/>
</dbReference>
<evidence type="ECO:0000313" key="3">
    <source>
        <dbReference type="EMBL" id="WYJ91680.1"/>
    </source>
</evidence>
<keyword evidence="1" id="KW-0472">Membrane</keyword>
<dbReference type="RefSeq" id="WP_086350721.1">
    <property type="nucleotide sequence ID" value="NZ_CP147247.1"/>
</dbReference>
<reference evidence="2" key="1">
    <citation type="submission" date="2017-05" db="EMBL/GenBank/DDBJ databases">
        <title>The Genome Sequence of Enterococcus sp. 9E7_DIV0242.</title>
        <authorList>
            <consortium name="The Broad Institute Genomics Platform"/>
            <consortium name="The Broad Institute Genomic Center for Infectious Diseases"/>
            <person name="Earl A."/>
            <person name="Manson A."/>
            <person name="Schwartman J."/>
            <person name="Gilmore M."/>
            <person name="Abouelleil A."/>
            <person name="Cao P."/>
            <person name="Chapman S."/>
            <person name="Cusick C."/>
            <person name="Shea T."/>
            <person name="Young S."/>
            <person name="Neafsey D."/>
            <person name="Nusbaum C."/>
            <person name="Birren B."/>
        </authorList>
    </citation>
    <scope>NUCLEOTIDE SEQUENCE [LARGE SCALE GENOMIC DNA]</scope>
    <source>
        <strain evidence="2">9E7_DIV0242</strain>
    </source>
</reference>
<feature type="transmembrane region" description="Helical" evidence="1">
    <location>
        <begin position="210"/>
        <end position="227"/>
    </location>
</feature>
<keyword evidence="1" id="KW-1133">Transmembrane helix</keyword>
<reference evidence="3" key="3">
    <citation type="submission" date="2024-03" db="EMBL/GenBank/DDBJ databases">
        <title>The Genome Sequence of Enterococcus sp. DIV0242b.</title>
        <authorList>
            <consortium name="The Broad Institute Genomics Platform"/>
            <consortium name="The Broad Institute Microbial Omics Core"/>
            <consortium name="The Broad Institute Genomic Center for Infectious Diseases"/>
            <person name="Earl A."/>
            <person name="Manson A."/>
            <person name="Gilmore M."/>
            <person name="Schwartman J."/>
            <person name="Shea T."/>
            <person name="Abouelleil A."/>
            <person name="Cao P."/>
            <person name="Chapman S."/>
            <person name="Cusick C."/>
            <person name="Young S."/>
            <person name="Neafsey D."/>
            <person name="Nusbaum C."/>
            <person name="Birren B."/>
        </authorList>
    </citation>
    <scope>NUCLEOTIDE SEQUENCE</scope>
    <source>
        <strain evidence="3">9E7_DIV0242</strain>
    </source>
</reference>
<accession>A0A242K252</accession>
<name>A0A242K252_9ENTE</name>